<dbReference type="InterPro" id="IPR011333">
    <property type="entry name" value="SKP1/BTB/POZ_sf"/>
</dbReference>
<dbReference type="OrthoDB" id="3794732at2759"/>
<dbReference type="CDD" id="cd18186">
    <property type="entry name" value="BTB_POZ_ZBTB_KLHL-like"/>
    <property type="match status" value="1"/>
</dbReference>
<dbReference type="Gene3D" id="3.30.710.10">
    <property type="entry name" value="Potassium Channel Kv1.1, Chain A"/>
    <property type="match status" value="1"/>
</dbReference>
<dbReference type="AlphaFoldDB" id="A0A7C8I4E0"/>
<name>A0A7C8I4E0_9PLEO</name>
<evidence type="ECO:0000313" key="4">
    <source>
        <dbReference type="Proteomes" id="UP000481861"/>
    </source>
</evidence>
<proteinExistence type="predicted"/>
<feature type="compositionally biased region" description="Acidic residues" evidence="1">
    <location>
        <begin position="172"/>
        <end position="191"/>
    </location>
</feature>
<dbReference type="SUPFAM" id="SSF54695">
    <property type="entry name" value="POZ domain"/>
    <property type="match status" value="1"/>
</dbReference>
<dbReference type="Pfam" id="PF00651">
    <property type="entry name" value="BTB"/>
    <property type="match status" value="1"/>
</dbReference>
<organism evidence="3 4">
    <name type="scientific">Massariosphaeria phaeospora</name>
    <dbReference type="NCBI Taxonomy" id="100035"/>
    <lineage>
        <taxon>Eukaryota</taxon>
        <taxon>Fungi</taxon>
        <taxon>Dikarya</taxon>
        <taxon>Ascomycota</taxon>
        <taxon>Pezizomycotina</taxon>
        <taxon>Dothideomycetes</taxon>
        <taxon>Pleosporomycetidae</taxon>
        <taxon>Pleosporales</taxon>
        <taxon>Pleosporales incertae sedis</taxon>
        <taxon>Massariosphaeria</taxon>
    </lineage>
</organism>
<dbReference type="EMBL" id="JAADJZ010000017">
    <property type="protein sequence ID" value="KAF2869126.1"/>
    <property type="molecule type" value="Genomic_DNA"/>
</dbReference>
<evidence type="ECO:0000259" key="2">
    <source>
        <dbReference type="PROSITE" id="PS50097"/>
    </source>
</evidence>
<dbReference type="Proteomes" id="UP000481861">
    <property type="component" value="Unassembled WGS sequence"/>
</dbReference>
<dbReference type="PANTHER" id="PTHR47843:SF2">
    <property type="entry name" value="BTB DOMAIN-CONTAINING PROTEIN"/>
    <property type="match status" value="1"/>
</dbReference>
<comment type="caution">
    <text evidence="3">The sequence shown here is derived from an EMBL/GenBank/DDBJ whole genome shotgun (WGS) entry which is preliminary data.</text>
</comment>
<protein>
    <recommendedName>
        <fullName evidence="2">BTB domain-containing protein</fullName>
    </recommendedName>
</protein>
<evidence type="ECO:0000313" key="3">
    <source>
        <dbReference type="EMBL" id="KAF2869126.1"/>
    </source>
</evidence>
<feature type="compositionally biased region" description="Acidic residues" evidence="1">
    <location>
        <begin position="199"/>
        <end position="208"/>
    </location>
</feature>
<feature type="region of interest" description="Disordered" evidence="1">
    <location>
        <begin position="168"/>
        <end position="226"/>
    </location>
</feature>
<keyword evidence="4" id="KW-1185">Reference proteome</keyword>
<feature type="domain" description="BTB" evidence="2">
    <location>
        <begin position="24"/>
        <end position="86"/>
    </location>
</feature>
<evidence type="ECO:0000256" key="1">
    <source>
        <dbReference type="SAM" id="MobiDB-lite"/>
    </source>
</evidence>
<accession>A0A7C8I4E0</accession>
<reference evidence="3 4" key="1">
    <citation type="submission" date="2020-01" db="EMBL/GenBank/DDBJ databases">
        <authorList>
            <consortium name="DOE Joint Genome Institute"/>
            <person name="Haridas S."/>
            <person name="Albert R."/>
            <person name="Binder M."/>
            <person name="Bloem J."/>
            <person name="Labutti K."/>
            <person name="Salamov A."/>
            <person name="Andreopoulos B."/>
            <person name="Baker S.E."/>
            <person name="Barry K."/>
            <person name="Bills G."/>
            <person name="Bluhm B.H."/>
            <person name="Cannon C."/>
            <person name="Castanera R."/>
            <person name="Culley D.E."/>
            <person name="Daum C."/>
            <person name="Ezra D."/>
            <person name="Gonzalez J.B."/>
            <person name="Henrissat B."/>
            <person name="Kuo A."/>
            <person name="Liang C."/>
            <person name="Lipzen A."/>
            <person name="Lutzoni F."/>
            <person name="Magnuson J."/>
            <person name="Mondo S."/>
            <person name="Nolan M."/>
            <person name="Ohm R."/>
            <person name="Pangilinan J."/>
            <person name="Park H.-J.H."/>
            <person name="Ramirez L."/>
            <person name="Alfaro M."/>
            <person name="Sun H."/>
            <person name="Tritt A."/>
            <person name="Yoshinaga Y."/>
            <person name="Zwiers L.-H.L."/>
            <person name="Turgeon B.G."/>
            <person name="Goodwin S.B."/>
            <person name="Spatafora J.W."/>
            <person name="Crous P.W."/>
            <person name="Grigoriev I.V."/>
        </authorList>
    </citation>
    <scope>NUCLEOTIDE SEQUENCE [LARGE SCALE GENOMIC DNA]</scope>
    <source>
        <strain evidence="3 4">CBS 611.86</strain>
    </source>
</reference>
<gene>
    <name evidence="3" type="ORF">BDV95DRAFT_596788</name>
</gene>
<sequence>MQLRPRPRPRHRSERTLTDSGIDPTINIVVGSKKTFQVHKHVLKSSPFLNNIAKSEIEAMGLPEEKPRIFELYLHWLYSKNLHAKSSNPVVLGNLAKAYVLGEALSDADFQRAVMNAIILNCEYNNSIPSLAIVNLIYRGTTASSPARRLMIDFFRWVAAPWWRRKKRDESSNEEEDSDDLEYASDDLEDDASVKLEDDASDNLEDASDDLHAGTLDKPGAVKSEE</sequence>
<dbReference type="PROSITE" id="PS50097">
    <property type="entry name" value="BTB"/>
    <property type="match status" value="1"/>
</dbReference>
<dbReference type="PANTHER" id="PTHR47843">
    <property type="entry name" value="BTB DOMAIN-CONTAINING PROTEIN-RELATED"/>
    <property type="match status" value="1"/>
</dbReference>
<dbReference type="InterPro" id="IPR000210">
    <property type="entry name" value="BTB/POZ_dom"/>
</dbReference>